<dbReference type="Proteomes" id="UP000002015">
    <property type="component" value="Chromosome"/>
</dbReference>
<evidence type="ECO:0000259" key="1">
    <source>
        <dbReference type="Pfam" id="PF00535"/>
    </source>
</evidence>
<dbReference type="CAZy" id="GT2">
    <property type="family name" value="Glycosyltransferase Family 2"/>
</dbReference>
<dbReference type="AlphaFoldDB" id="A8FXL4"/>
<accession>A8FXL4</accession>
<dbReference type="InterPro" id="IPR029044">
    <property type="entry name" value="Nucleotide-diphossugar_trans"/>
</dbReference>
<dbReference type="eggNOG" id="COG0463">
    <property type="taxonomic scope" value="Bacteria"/>
</dbReference>
<dbReference type="PANTHER" id="PTHR43685">
    <property type="entry name" value="GLYCOSYLTRANSFERASE"/>
    <property type="match status" value="1"/>
</dbReference>
<dbReference type="CDD" id="cd00761">
    <property type="entry name" value="Glyco_tranf_GTA_type"/>
    <property type="match status" value="1"/>
</dbReference>
<gene>
    <name evidence="2" type="ordered locus">Ssed_2980</name>
</gene>
<dbReference type="InterPro" id="IPR050834">
    <property type="entry name" value="Glycosyltransf_2"/>
</dbReference>
<dbReference type="STRING" id="425104.Ssed_2980"/>
<dbReference type="InterPro" id="IPR001173">
    <property type="entry name" value="Glyco_trans_2-like"/>
</dbReference>
<keyword evidence="2" id="KW-0808">Transferase</keyword>
<dbReference type="PANTHER" id="PTHR43685:SF11">
    <property type="entry name" value="GLYCOSYLTRANSFERASE TAGX-RELATED"/>
    <property type="match status" value="1"/>
</dbReference>
<dbReference type="GO" id="GO:0016740">
    <property type="term" value="F:transferase activity"/>
    <property type="evidence" value="ECO:0007669"/>
    <property type="project" value="UniProtKB-KW"/>
</dbReference>
<name>A8FXL4_SHESH</name>
<evidence type="ECO:0000313" key="2">
    <source>
        <dbReference type="EMBL" id="ABV37587.1"/>
    </source>
</evidence>
<dbReference type="Pfam" id="PF00535">
    <property type="entry name" value="Glycos_transf_2"/>
    <property type="match status" value="1"/>
</dbReference>
<protein>
    <submittedName>
        <fullName evidence="2">Glycosyltransferase involved in cell wall biogenesis-like protein</fullName>
    </submittedName>
</protein>
<evidence type="ECO:0000313" key="3">
    <source>
        <dbReference type="Proteomes" id="UP000002015"/>
    </source>
</evidence>
<proteinExistence type="predicted"/>
<dbReference type="EMBL" id="CP000821">
    <property type="protein sequence ID" value="ABV37587.1"/>
    <property type="molecule type" value="Genomic_DNA"/>
</dbReference>
<sequence length="317" mass="36070">MSDCQNRDSGRGSCSSKNLGKESINCETLDHGPMVSVYMPTHNREHLLKRAVESVLAQTYQNFELIIVDDGSRDGSPDYLQSLASSEPRVRFFCQPIAQGACAARNIAIKEAKGKYITGLDDDDEFLPNRLEQLLSSYDEKYAFVCQGTFWHYGSHKKALDANAMIINLSQMLDYNYSTNQVLTETKRLQSIGGFNPEFPACQDYDTWTRLILKYGAAKRIAGASYIIHQGHEGPRIISKSNMQRGYKKFSEEYGSLMSKGNRINQKYLALVSSRKRFKLLDFFQSVRYGLVVKKCRYLLSSNLKLLSKLRSKWLRG</sequence>
<keyword evidence="3" id="KW-1185">Reference proteome</keyword>
<dbReference type="OrthoDB" id="396512at2"/>
<organism evidence="2 3">
    <name type="scientific">Shewanella sediminis (strain HAW-EB3)</name>
    <dbReference type="NCBI Taxonomy" id="425104"/>
    <lineage>
        <taxon>Bacteria</taxon>
        <taxon>Pseudomonadati</taxon>
        <taxon>Pseudomonadota</taxon>
        <taxon>Gammaproteobacteria</taxon>
        <taxon>Alteromonadales</taxon>
        <taxon>Shewanellaceae</taxon>
        <taxon>Shewanella</taxon>
    </lineage>
</organism>
<dbReference type="SUPFAM" id="SSF53448">
    <property type="entry name" value="Nucleotide-diphospho-sugar transferases"/>
    <property type="match status" value="1"/>
</dbReference>
<dbReference type="HOGENOM" id="CLU_025996_0_5_6"/>
<dbReference type="RefSeq" id="WP_012143317.1">
    <property type="nucleotide sequence ID" value="NC_009831.1"/>
</dbReference>
<reference evidence="2 3" key="1">
    <citation type="submission" date="2007-08" db="EMBL/GenBank/DDBJ databases">
        <title>Complete sequence of Shewanella sediminis HAW-EB3.</title>
        <authorList>
            <consortium name="US DOE Joint Genome Institute"/>
            <person name="Copeland A."/>
            <person name="Lucas S."/>
            <person name="Lapidus A."/>
            <person name="Barry K."/>
            <person name="Glavina del Rio T."/>
            <person name="Dalin E."/>
            <person name="Tice H."/>
            <person name="Pitluck S."/>
            <person name="Chertkov O."/>
            <person name="Brettin T."/>
            <person name="Bruce D."/>
            <person name="Detter J.C."/>
            <person name="Han C."/>
            <person name="Schmutz J."/>
            <person name="Larimer F."/>
            <person name="Land M."/>
            <person name="Hauser L."/>
            <person name="Kyrpides N."/>
            <person name="Kim E."/>
            <person name="Zhao J.-S."/>
            <person name="Richardson P."/>
        </authorList>
    </citation>
    <scope>NUCLEOTIDE SEQUENCE [LARGE SCALE GENOMIC DNA]</scope>
    <source>
        <strain evidence="2 3">HAW-EB3</strain>
    </source>
</reference>
<dbReference type="Gene3D" id="3.90.550.10">
    <property type="entry name" value="Spore Coat Polysaccharide Biosynthesis Protein SpsA, Chain A"/>
    <property type="match status" value="1"/>
</dbReference>
<feature type="domain" description="Glycosyltransferase 2-like" evidence="1">
    <location>
        <begin position="36"/>
        <end position="159"/>
    </location>
</feature>
<dbReference type="KEGG" id="sse:Ssed_2980"/>